<dbReference type="PANTHER" id="PTHR37835">
    <property type="entry name" value="ALPHA-CLOSTRIPAIN"/>
    <property type="match status" value="1"/>
</dbReference>
<dbReference type="AlphaFoldDB" id="A0A2N5ZK92"/>
<dbReference type="EMBL" id="PKTG01000042">
    <property type="protein sequence ID" value="PLX19053.1"/>
    <property type="molecule type" value="Genomic_DNA"/>
</dbReference>
<evidence type="ECO:0000313" key="2">
    <source>
        <dbReference type="Proteomes" id="UP000234857"/>
    </source>
</evidence>
<dbReference type="Proteomes" id="UP000234857">
    <property type="component" value="Unassembled WGS sequence"/>
</dbReference>
<proteinExistence type="predicted"/>
<reference evidence="1 2" key="1">
    <citation type="submission" date="2017-11" db="EMBL/GenBank/DDBJ databases">
        <title>Genome-resolved metagenomics identifies genetic mobility, metabolic interactions, and unexpected diversity in perchlorate-reducing communities.</title>
        <authorList>
            <person name="Barnum T.P."/>
            <person name="Figueroa I.A."/>
            <person name="Carlstrom C.I."/>
            <person name="Lucas L.N."/>
            <person name="Engelbrektson A.L."/>
            <person name="Coates J.D."/>
        </authorList>
    </citation>
    <scope>NUCLEOTIDE SEQUENCE [LARGE SCALE GENOMIC DNA]</scope>
    <source>
        <strain evidence="1">BM706</strain>
    </source>
</reference>
<accession>A0A2N5ZK92</accession>
<comment type="caution">
    <text evidence="1">The sequence shown here is derived from an EMBL/GenBank/DDBJ whole genome shotgun (WGS) entry which is preliminary data.</text>
</comment>
<evidence type="ECO:0000313" key="1">
    <source>
        <dbReference type="EMBL" id="PLX19053.1"/>
    </source>
</evidence>
<dbReference type="Pfam" id="PF03415">
    <property type="entry name" value="Peptidase_C11"/>
    <property type="match status" value="1"/>
</dbReference>
<dbReference type="InterPro" id="IPR005077">
    <property type="entry name" value="Peptidase_C11"/>
</dbReference>
<protein>
    <submittedName>
        <fullName evidence="1">Uncharacterized protein</fullName>
    </submittedName>
</protein>
<sequence>MKRSLLIIIMIISLFQTNVFSKVQNVLFYFNSDNDYRYDVMKKLDKIISNKAFKENISIKVDRFRSIFPEKDVFEDVYKEKNTKFADINSGDPSRLKDILNDGDQILWIYSPGYLKNDKARGFSEHFEPLLFDTSSKDFLNIKELEDILFKKYELIIIDHSLFSSIENIYALRKNFDFLIATQEIIPITGFPIDGFLNSLKDKDTGNSIEAIFSDVKKEYGAKTNGWWGVPIRYQMSLINSDSIDRLILHFRFFTRILIQEYKKTHSEILRARSMSVKFNDDYVDIDSFLSNLKKVRVSRALKEQADNLKMILSKVISRQYFQRPQNVASGGLSVFFPLNGILPEGYDVSEFSKNTGWNDFLSILISEDQ</sequence>
<organism evidence="1 2">
    <name type="scientific">Muiribacterium halophilum</name>
    <dbReference type="NCBI Taxonomy" id="2053465"/>
    <lineage>
        <taxon>Bacteria</taxon>
        <taxon>Candidatus Muiribacteriota</taxon>
        <taxon>Candidatus Muiribacteriia</taxon>
        <taxon>Candidatus Muiribacteriales</taxon>
        <taxon>Candidatus Muiribacteriaceae</taxon>
        <taxon>Candidatus Muiribacterium</taxon>
    </lineage>
</organism>
<name>A0A2N5ZK92_MUIH1</name>
<dbReference type="PANTHER" id="PTHR37835:SF1">
    <property type="entry name" value="ALPHA-CLOSTRIPAIN"/>
    <property type="match status" value="1"/>
</dbReference>
<gene>
    <name evidence="1" type="ORF">C0601_02885</name>
</gene>